<dbReference type="Gene3D" id="3.40.30.10">
    <property type="entry name" value="Glutaredoxin"/>
    <property type="match status" value="1"/>
</dbReference>
<dbReference type="InterPro" id="IPR036249">
    <property type="entry name" value="Thioredoxin-like_sf"/>
</dbReference>
<dbReference type="InterPro" id="IPR013766">
    <property type="entry name" value="Thioredoxin_domain"/>
</dbReference>
<proteinExistence type="predicted"/>
<evidence type="ECO:0000256" key="1">
    <source>
        <dbReference type="ARBA" id="ARBA00023157"/>
    </source>
</evidence>
<dbReference type="PRINTS" id="PR00421">
    <property type="entry name" value="THIOREDOXIN"/>
</dbReference>
<protein>
    <submittedName>
        <fullName evidence="3">Thioredoxin family protein</fullName>
    </submittedName>
</protein>
<sequence length="106" mass="11767">MAVIKATDNDFNEILSSNEKVVVKYYADWCGNCRLFSPKFKRLSDDELFANTAFVDVNAENSPEARKMAGVTNLPFFAVFKGGQLLDTVAASKEEAVRNLILKLDA</sequence>
<dbReference type="PANTHER" id="PTHR46115">
    <property type="entry name" value="THIOREDOXIN-LIKE PROTEIN 1"/>
    <property type="match status" value="1"/>
</dbReference>
<dbReference type="PROSITE" id="PS51352">
    <property type="entry name" value="THIOREDOXIN_2"/>
    <property type="match status" value="1"/>
</dbReference>
<keyword evidence="4" id="KW-1185">Reference proteome</keyword>
<dbReference type="CDD" id="cd02947">
    <property type="entry name" value="TRX_family"/>
    <property type="match status" value="1"/>
</dbReference>
<feature type="domain" description="Thioredoxin" evidence="2">
    <location>
        <begin position="1"/>
        <end position="106"/>
    </location>
</feature>
<dbReference type="RefSeq" id="WP_345160908.1">
    <property type="nucleotide sequence ID" value="NZ_BAABHC010000021.1"/>
</dbReference>
<evidence type="ECO:0000313" key="4">
    <source>
        <dbReference type="Proteomes" id="UP001500552"/>
    </source>
</evidence>
<dbReference type="Pfam" id="PF00085">
    <property type="entry name" value="Thioredoxin"/>
    <property type="match status" value="1"/>
</dbReference>
<gene>
    <name evidence="3" type="ORF">GCM10023188_35560</name>
</gene>
<organism evidence="3 4">
    <name type="scientific">Pontibacter saemangeumensis</name>
    <dbReference type="NCBI Taxonomy" id="1084525"/>
    <lineage>
        <taxon>Bacteria</taxon>
        <taxon>Pseudomonadati</taxon>
        <taxon>Bacteroidota</taxon>
        <taxon>Cytophagia</taxon>
        <taxon>Cytophagales</taxon>
        <taxon>Hymenobacteraceae</taxon>
        <taxon>Pontibacter</taxon>
    </lineage>
</organism>
<evidence type="ECO:0000313" key="3">
    <source>
        <dbReference type="EMBL" id="GAA4439283.1"/>
    </source>
</evidence>
<comment type="caution">
    <text evidence="3">The sequence shown here is derived from an EMBL/GenBank/DDBJ whole genome shotgun (WGS) entry which is preliminary data.</text>
</comment>
<name>A0ABP8LZ18_9BACT</name>
<evidence type="ECO:0000259" key="2">
    <source>
        <dbReference type="PROSITE" id="PS51352"/>
    </source>
</evidence>
<reference evidence="4" key="1">
    <citation type="journal article" date="2019" name="Int. J. Syst. Evol. Microbiol.">
        <title>The Global Catalogue of Microorganisms (GCM) 10K type strain sequencing project: providing services to taxonomists for standard genome sequencing and annotation.</title>
        <authorList>
            <consortium name="The Broad Institute Genomics Platform"/>
            <consortium name="The Broad Institute Genome Sequencing Center for Infectious Disease"/>
            <person name="Wu L."/>
            <person name="Ma J."/>
        </authorList>
    </citation>
    <scope>NUCLEOTIDE SEQUENCE [LARGE SCALE GENOMIC DNA]</scope>
    <source>
        <strain evidence="4">JCM 17926</strain>
    </source>
</reference>
<dbReference type="Proteomes" id="UP001500552">
    <property type="component" value="Unassembled WGS sequence"/>
</dbReference>
<keyword evidence="1" id="KW-1015">Disulfide bond</keyword>
<accession>A0ABP8LZ18</accession>
<dbReference type="EMBL" id="BAABHC010000021">
    <property type="protein sequence ID" value="GAA4439283.1"/>
    <property type="molecule type" value="Genomic_DNA"/>
</dbReference>
<dbReference type="SUPFAM" id="SSF52833">
    <property type="entry name" value="Thioredoxin-like"/>
    <property type="match status" value="1"/>
</dbReference>